<keyword evidence="1" id="KW-0812">Transmembrane</keyword>
<dbReference type="Proteomes" id="UP000316252">
    <property type="component" value="Unassembled WGS sequence"/>
</dbReference>
<reference evidence="2 3" key="1">
    <citation type="submission" date="2019-06" db="EMBL/GenBank/DDBJ databases">
        <authorList>
            <person name="Li F."/>
        </authorList>
    </citation>
    <scope>NUCLEOTIDE SEQUENCE [LARGE SCALE GENOMIC DNA]</scope>
    <source>
        <strain evidence="2 3">10F1D-1</strain>
    </source>
</reference>
<dbReference type="OrthoDB" id="3268054at2"/>
<proteinExistence type="predicted"/>
<dbReference type="AlphaFoldDB" id="A0A506Y8N4"/>
<keyword evidence="3" id="KW-1185">Reference proteome</keyword>
<protein>
    <submittedName>
        <fullName evidence="2">Uncharacterized protein</fullName>
    </submittedName>
</protein>
<name>A0A506Y8N4_9MICO</name>
<dbReference type="EMBL" id="VHQG01000001">
    <property type="protein sequence ID" value="TPW77850.1"/>
    <property type="molecule type" value="Genomic_DNA"/>
</dbReference>
<keyword evidence="1" id="KW-0472">Membrane</keyword>
<gene>
    <name evidence="2" type="ORF">FJ657_04170</name>
</gene>
<feature type="transmembrane region" description="Helical" evidence="1">
    <location>
        <begin position="295"/>
        <end position="313"/>
    </location>
</feature>
<feature type="transmembrane region" description="Helical" evidence="1">
    <location>
        <begin position="273"/>
        <end position="289"/>
    </location>
</feature>
<feature type="transmembrane region" description="Helical" evidence="1">
    <location>
        <begin position="88"/>
        <end position="108"/>
    </location>
</feature>
<feature type="transmembrane region" description="Helical" evidence="1">
    <location>
        <begin position="155"/>
        <end position="176"/>
    </location>
</feature>
<feature type="transmembrane region" description="Helical" evidence="1">
    <location>
        <begin position="182"/>
        <end position="202"/>
    </location>
</feature>
<evidence type="ECO:0000313" key="2">
    <source>
        <dbReference type="EMBL" id="TPW77850.1"/>
    </source>
</evidence>
<comment type="caution">
    <text evidence="2">The sequence shown here is derived from an EMBL/GenBank/DDBJ whole genome shotgun (WGS) entry which is preliminary data.</text>
</comment>
<feature type="transmembrane region" description="Helical" evidence="1">
    <location>
        <begin position="128"/>
        <end position="148"/>
    </location>
</feature>
<evidence type="ECO:0000256" key="1">
    <source>
        <dbReference type="SAM" id="Phobius"/>
    </source>
</evidence>
<organism evidence="2 3">
    <name type="scientific">Schumannella soli</name>
    <dbReference type="NCBI Taxonomy" id="2590779"/>
    <lineage>
        <taxon>Bacteria</taxon>
        <taxon>Bacillati</taxon>
        <taxon>Actinomycetota</taxon>
        <taxon>Actinomycetes</taxon>
        <taxon>Micrococcales</taxon>
        <taxon>Microbacteriaceae</taxon>
        <taxon>Schumannella</taxon>
    </lineage>
</organism>
<feature type="transmembrane region" description="Helical" evidence="1">
    <location>
        <begin position="248"/>
        <end position="266"/>
    </location>
</feature>
<accession>A0A506Y8N4</accession>
<feature type="transmembrane region" description="Helical" evidence="1">
    <location>
        <begin position="209"/>
        <end position="228"/>
    </location>
</feature>
<keyword evidence="1" id="KW-1133">Transmembrane helix</keyword>
<evidence type="ECO:0000313" key="3">
    <source>
        <dbReference type="Proteomes" id="UP000316252"/>
    </source>
</evidence>
<dbReference type="RefSeq" id="WP_141162375.1">
    <property type="nucleotide sequence ID" value="NZ_VHQG01000001.1"/>
</dbReference>
<sequence length="329" mass="34799">MSAFELPASTPTPKPTLLQQRVERELRWYPARWRRAHGAALAGTVLDVVEAEGRDALTPAEVRDLRINGLRQRGAVILPARSRGMASALALGGGGALAAIQLVFLEWAPWFGDLHRYAERQLLIDAGFGPFVSGAAVVDLLWLVGFVLGMLRWRVAMMVAFAASMAVSIALVTAPITPWNIARPSATTLAVLTLLAISASIGSQRAVRFSPLYVLAGVALTAAPVLIWGGQRLEVFWSRSLDQILNPGLIATGALALILAFDLLGADRAYGDALLLSAGPAWVVLAASSPDAAGWIPMGVGTAAVAVVALILMRSANLRLRFARAVSAD</sequence>